<organism evidence="2 3">
    <name type="scientific">Ascaris lumbricoides</name>
    <name type="common">Giant roundworm</name>
    <dbReference type="NCBI Taxonomy" id="6252"/>
    <lineage>
        <taxon>Eukaryota</taxon>
        <taxon>Metazoa</taxon>
        <taxon>Ecdysozoa</taxon>
        <taxon>Nematoda</taxon>
        <taxon>Chromadorea</taxon>
        <taxon>Rhabditida</taxon>
        <taxon>Spirurina</taxon>
        <taxon>Ascaridomorpha</taxon>
        <taxon>Ascaridoidea</taxon>
        <taxon>Ascarididae</taxon>
        <taxon>Ascaris</taxon>
    </lineage>
</organism>
<feature type="chain" id="PRO_5005656710" evidence="1">
    <location>
        <begin position="22"/>
        <end position="88"/>
    </location>
</feature>
<name>A0A0M3I936_ASCLU</name>
<evidence type="ECO:0000256" key="1">
    <source>
        <dbReference type="SAM" id="SignalP"/>
    </source>
</evidence>
<accession>A0A0M3I936</accession>
<proteinExistence type="predicted"/>
<dbReference type="Proteomes" id="UP000036681">
    <property type="component" value="Unplaced"/>
</dbReference>
<keyword evidence="1" id="KW-0732">Signal</keyword>
<dbReference type="AlphaFoldDB" id="A0A0M3I936"/>
<reference evidence="3" key="1">
    <citation type="submission" date="2017-02" db="UniProtKB">
        <authorList>
            <consortium name="WormBaseParasite"/>
        </authorList>
    </citation>
    <scope>IDENTIFICATION</scope>
</reference>
<keyword evidence="2" id="KW-1185">Reference proteome</keyword>
<evidence type="ECO:0000313" key="2">
    <source>
        <dbReference type="Proteomes" id="UP000036681"/>
    </source>
</evidence>
<sequence>MSALLPRLFALLLFTVFFTNADVMDRFRLALAEPRHQVDDTSGHVRQRDIPANEMHDLLQTVLQWRSLRAPNMLHASKYRPVNKVHLS</sequence>
<evidence type="ECO:0000313" key="3">
    <source>
        <dbReference type="WBParaSite" id="ALUE_0001392301-mRNA-1"/>
    </source>
</evidence>
<protein>
    <submittedName>
        <fullName evidence="3">Secreted protein</fullName>
    </submittedName>
</protein>
<feature type="signal peptide" evidence="1">
    <location>
        <begin position="1"/>
        <end position="21"/>
    </location>
</feature>
<dbReference type="WBParaSite" id="ALUE_0001392301-mRNA-1">
    <property type="protein sequence ID" value="ALUE_0001392301-mRNA-1"/>
    <property type="gene ID" value="ALUE_0001392301"/>
</dbReference>